<evidence type="ECO:0000313" key="8">
    <source>
        <dbReference type="Proteomes" id="UP000032049"/>
    </source>
</evidence>
<comment type="caution">
    <text evidence="7">The sequence shown here is derived from an EMBL/GenBank/DDBJ whole genome shotgun (WGS) entry which is preliminary data.</text>
</comment>
<dbReference type="PANTHER" id="PTHR11717:SF7">
    <property type="entry name" value="LOW MOLECULAR WEIGHT PHOSPHOTYROSINE PROTEIN PHOSPHATASE"/>
    <property type="match status" value="1"/>
</dbReference>
<dbReference type="InterPro" id="IPR050438">
    <property type="entry name" value="LMW_PTPase"/>
</dbReference>
<name>A0A0D0GCD3_9SPHI</name>
<dbReference type="Gene3D" id="3.40.50.2300">
    <property type="match status" value="1"/>
</dbReference>
<dbReference type="AlphaFoldDB" id="A0A0D0GCD3"/>
<proteinExistence type="inferred from homology"/>
<dbReference type="SUPFAM" id="SSF52788">
    <property type="entry name" value="Phosphotyrosine protein phosphatases I"/>
    <property type="match status" value="1"/>
</dbReference>
<accession>A0A0D0GCD3</accession>
<dbReference type="Pfam" id="PF01451">
    <property type="entry name" value="LMWPc"/>
    <property type="match status" value="1"/>
</dbReference>
<evidence type="ECO:0000256" key="5">
    <source>
        <dbReference type="PIRSR" id="PIRSR617867-1"/>
    </source>
</evidence>
<dbReference type="InterPro" id="IPR036196">
    <property type="entry name" value="Ptyr_pPase_sf"/>
</dbReference>
<dbReference type="EC" id="3.1.3.48" evidence="2"/>
<dbReference type="PANTHER" id="PTHR11717">
    <property type="entry name" value="LOW MOLECULAR WEIGHT PROTEIN TYROSINE PHOSPHATASE"/>
    <property type="match status" value="1"/>
</dbReference>
<evidence type="ECO:0000313" key="7">
    <source>
        <dbReference type="EMBL" id="KIO74992.1"/>
    </source>
</evidence>
<keyword evidence="4" id="KW-0904">Protein phosphatase</keyword>
<dbReference type="RefSeq" id="WP_041886243.1">
    <property type="nucleotide sequence ID" value="NZ_CP157278.1"/>
</dbReference>
<dbReference type="InterPro" id="IPR017867">
    <property type="entry name" value="Tyr_phospatase_low_mol_wt"/>
</dbReference>
<feature type="active site" description="Nucleophile" evidence="5">
    <location>
        <position position="7"/>
    </location>
</feature>
<evidence type="ECO:0000256" key="3">
    <source>
        <dbReference type="ARBA" id="ARBA00022801"/>
    </source>
</evidence>
<feature type="active site" description="Nucleophile" evidence="5">
    <location>
        <position position="13"/>
    </location>
</feature>
<comment type="similarity">
    <text evidence="1">Belongs to the low molecular weight phosphotyrosine protein phosphatase family.</text>
</comment>
<gene>
    <name evidence="7" type="ORF">TH53_23215</name>
</gene>
<keyword evidence="8" id="KW-1185">Reference proteome</keyword>
<dbReference type="PRINTS" id="PR00719">
    <property type="entry name" value="LMWPTPASE"/>
</dbReference>
<evidence type="ECO:0000259" key="6">
    <source>
        <dbReference type="SMART" id="SM00226"/>
    </source>
</evidence>
<dbReference type="CDD" id="cd16343">
    <property type="entry name" value="LMWPTP"/>
    <property type="match status" value="1"/>
</dbReference>
<dbReference type="Proteomes" id="UP000032049">
    <property type="component" value="Unassembled WGS sequence"/>
</dbReference>
<dbReference type="InterPro" id="IPR023485">
    <property type="entry name" value="Ptyr_pPase"/>
</dbReference>
<dbReference type="STRING" id="1503925.TH53_23215"/>
<protein>
    <recommendedName>
        <fullName evidence="2">protein-tyrosine-phosphatase</fullName>
        <ecNumber evidence="2">3.1.3.48</ecNumber>
    </recommendedName>
</protein>
<evidence type="ECO:0000256" key="1">
    <source>
        <dbReference type="ARBA" id="ARBA00011063"/>
    </source>
</evidence>
<dbReference type="GO" id="GO:0004725">
    <property type="term" value="F:protein tyrosine phosphatase activity"/>
    <property type="evidence" value="ECO:0007669"/>
    <property type="project" value="UniProtKB-EC"/>
</dbReference>
<organism evidence="7 8">
    <name type="scientific">Pedobacter lusitanus</name>
    <dbReference type="NCBI Taxonomy" id="1503925"/>
    <lineage>
        <taxon>Bacteria</taxon>
        <taxon>Pseudomonadati</taxon>
        <taxon>Bacteroidota</taxon>
        <taxon>Sphingobacteriia</taxon>
        <taxon>Sphingobacteriales</taxon>
        <taxon>Sphingobacteriaceae</taxon>
        <taxon>Pedobacter</taxon>
    </lineage>
</organism>
<dbReference type="OrthoDB" id="9784339at2"/>
<sequence length="147" mass="17004">MKILMVCLGNICRSPLAEGVVRQLIANENLDWEVASAGTGNWHTGQPADRRSIAVAKNYGYDISRQRARLFGGELFDEFDHILVMDKNNLRDVLKLAVNEEQRKKVRLFLTDNQEVTDPYFDDKLFDPVFLTIEERAKRLIEELKKH</sequence>
<feature type="domain" description="Phosphotyrosine protein phosphatase I" evidence="6">
    <location>
        <begin position="1"/>
        <end position="143"/>
    </location>
</feature>
<reference evidence="7 8" key="1">
    <citation type="submission" date="2015-01" db="EMBL/GenBank/DDBJ databases">
        <title>Draft genome sequence of Pedobacter sp. NL19 isolated from sludge of an effluent treatment pond in an abandoned uranium mine.</title>
        <authorList>
            <person name="Santos T."/>
            <person name="Caetano T."/>
            <person name="Covas C."/>
            <person name="Cruz A."/>
            <person name="Mendo S."/>
        </authorList>
    </citation>
    <scope>NUCLEOTIDE SEQUENCE [LARGE SCALE GENOMIC DNA]</scope>
    <source>
        <strain evidence="7 8">NL19</strain>
    </source>
</reference>
<evidence type="ECO:0000256" key="2">
    <source>
        <dbReference type="ARBA" id="ARBA00013064"/>
    </source>
</evidence>
<evidence type="ECO:0000256" key="4">
    <source>
        <dbReference type="ARBA" id="ARBA00022912"/>
    </source>
</evidence>
<feature type="active site" description="Proton donor" evidence="5">
    <location>
        <position position="118"/>
    </location>
</feature>
<dbReference type="SMART" id="SM00226">
    <property type="entry name" value="LMWPc"/>
    <property type="match status" value="1"/>
</dbReference>
<keyword evidence="3" id="KW-0378">Hydrolase</keyword>
<dbReference type="EMBL" id="JXRA01000120">
    <property type="protein sequence ID" value="KIO74992.1"/>
    <property type="molecule type" value="Genomic_DNA"/>
</dbReference>